<evidence type="ECO:0000256" key="5">
    <source>
        <dbReference type="ARBA" id="ARBA00022777"/>
    </source>
</evidence>
<evidence type="ECO:0000256" key="6">
    <source>
        <dbReference type="ARBA" id="ARBA00022840"/>
    </source>
</evidence>
<accession>A0A3D8IRY2</accession>
<reference evidence="8 9" key="1">
    <citation type="submission" date="2018-04" db="EMBL/GenBank/DDBJ databases">
        <title>Novel Campyloabacter and Helicobacter Species and Strains.</title>
        <authorList>
            <person name="Mannion A.J."/>
            <person name="Shen Z."/>
            <person name="Fox J.G."/>
        </authorList>
    </citation>
    <scope>NUCLEOTIDE SEQUENCE [LARGE SCALE GENOMIC DNA]</scope>
    <source>
        <strain evidence="8 9">MIT 12-6600</strain>
    </source>
</reference>
<comment type="pathway">
    <text evidence="1">Cofactor biosynthesis; thiamine diphosphate biosynthesis.</text>
</comment>
<evidence type="ECO:0000259" key="7">
    <source>
        <dbReference type="Pfam" id="PF08543"/>
    </source>
</evidence>
<gene>
    <name evidence="8" type="primary">thiD</name>
    <name evidence="8" type="ORF">CQA54_03820</name>
</gene>
<comment type="caution">
    <text evidence="8">The sequence shown here is derived from an EMBL/GenBank/DDBJ whole genome shotgun (WGS) entry which is preliminary data.</text>
</comment>
<dbReference type="RefSeq" id="WP_115570844.1">
    <property type="nucleotide sequence ID" value="NZ_NXLT01000002.1"/>
</dbReference>
<keyword evidence="5 8" id="KW-0418">Kinase</keyword>
<evidence type="ECO:0000256" key="1">
    <source>
        <dbReference type="ARBA" id="ARBA00004948"/>
    </source>
</evidence>
<dbReference type="EC" id="2.7.1.49" evidence="2"/>
<dbReference type="SUPFAM" id="SSF53613">
    <property type="entry name" value="Ribokinase-like"/>
    <property type="match status" value="1"/>
</dbReference>
<evidence type="ECO:0000256" key="3">
    <source>
        <dbReference type="ARBA" id="ARBA00022679"/>
    </source>
</evidence>
<protein>
    <recommendedName>
        <fullName evidence="2">hydroxymethylpyrimidine kinase</fullName>
        <ecNumber evidence="2">2.7.1.49</ecNumber>
    </recommendedName>
</protein>
<dbReference type="GO" id="GO:0008972">
    <property type="term" value="F:phosphomethylpyrimidine kinase activity"/>
    <property type="evidence" value="ECO:0007669"/>
    <property type="project" value="InterPro"/>
</dbReference>
<dbReference type="NCBIfam" id="TIGR00097">
    <property type="entry name" value="HMP-P_kinase"/>
    <property type="match status" value="1"/>
</dbReference>
<dbReference type="OrthoDB" id="9810880at2"/>
<keyword evidence="4" id="KW-0547">Nucleotide-binding</keyword>
<keyword evidence="9" id="KW-1185">Reference proteome</keyword>
<dbReference type="AlphaFoldDB" id="A0A3D8IRY2"/>
<dbReference type="GO" id="GO:0009229">
    <property type="term" value="P:thiamine diphosphate biosynthetic process"/>
    <property type="evidence" value="ECO:0007669"/>
    <property type="project" value="UniProtKB-UniPathway"/>
</dbReference>
<sequence length="269" mass="29111">MKAQNKDCIPVLSIAGSDCSGGAGIQADLKTFGAHNVFGMSIVLSVVAENTVRVISSFDVPTKVIDEQFVAVFEDIPPKATKIGMLGSCEIIECVAHNLAHYKPENLVIDPVMFAKNGFALMPENIRNVFREKILRFADVLTPNIPEAQELCGFEIASIEDMKHAAKSLCDLGAKMVLLKGGHRQEDCSDVFFDGKDFFVLPSERIETKNTHGTGCTLSSAIAANLALGKTPLDSIKMAKEYVFNAILYALNLGKGNGPTNHFYNAPTI</sequence>
<evidence type="ECO:0000256" key="2">
    <source>
        <dbReference type="ARBA" id="ARBA00012135"/>
    </source>
</evidence>
<dbReference type="InterPro" id="IPR004399">
    <property type="entry name" value="HMP/HMP-P_kinase_dom"/>
</dbReference>
<dbReference type="PANTHER" id="PTHR20858:SF17">
    <property type="entry name" value="HYDROXYMETHYLPYRIMIDINE_PHOSPHOMETHYLPYRIMIDINE KINASE THI20-RELATED"/>
    <property type="match status" value="1"/>
</dbReference>
<evidence type="ECO:0000313" key="8">
    <source>
        <dbReference type="EMBL" id="RDU68048.1"/>
    </source>
</evidence>
<dbReference type="InterPro" id="IPR013749">
    <property type="entry name" value="PM/HMP-P_kinase-1"/>
</dbReference>
<dbReference type="GO" id="GO:0005524">
    <property type="term" value="F:ATP binding"/>
    <property type="evidence" value="ECO:0007669"/>
    <property type="project" value="UniProtKB-KW"/>
</dbReference>
<evidence type="ECO:0000256" key="4">
    <source>
        <dbReference type="ARBA" id="ARBA00022741"/>
    </source>
</evidence>
<organism evidence="8 9">
    <name type="scientific">Helicobacter equorum</name>
    <dbReference type="NCBI Taxonomy" id="361872"/>
    <lineage>
        <taxon>Bacteria</taxon>
        <taxon>Pseudomonadati</taxon>
        <taxon>Campylobacterota</taxon>
        <taxon>Epsilonproteobacteria</taxon>
        <taxon>Campylobacterales</taxon>
        <taxon>Helicobacteraceae</taxon>
        <taxon>Helicobacter</taxon>
    </lineage>
</organism>
<feature type="domain" description="Pyridoxamine kinase/Phosphomethylpyrimidine kinase" evidence="7">
    <location>
        <begin position="18"/>
        <end position="261"/>
    </location>
</feature>
<name>A0A3D8IRY2_9HELI</name>
<dbReference type="PANTHER" id="PTHR20858">
    <property type="entry name" value="PHOSPHOMETHYLPYRIMIDINE KINASE"/>
    <property type="match status" value="1"/>
</dbReference>
<dbReference type="CDD" id="cd01169">
    <property type="entry name" value="HMPP_kinase"/>
    <property type="match status" value="1"/>
</dbReference>
<dbReference type="Proteomes" id="UP000256514">
    <property type="component" value="Unassembled WGS sequence"/>
</dbReference>
<keyword evidence="3" id="KW-0808">Transferase</keyword>
<dbReference type="EMBL" id="NXLT01000002">
    <property type="protein sequence ID" value="RDU68048.1"/>
    <property type="molecule type" value="Genomic_DNA"/>
</dbReference>
<dbReference type="GO" id="GO:0008902">
    <property type="term" value="F:hydroxymethylpyrimidine kinase activity"/>
    <property type="evidence" value="ECO:0007669"/>
    <property type="project" value="UniProtKB-EC"/>
</dbReference>
<dbReference type="Pfam" id="PF08543">
    <property type="entry name" value="Phos_pyr_kin"/>
    <property type="match status" value="1"/>
</dbReference>
<dbReference type="Gene3D" id="3.40.1190.20">
    <property type="match status" value="1"/>
</dbReference>
<proteinExistence type="predicted"/>
<dbReference type="GO" id="GO:0005829">
    <property type="term" value="C:cytosol"/>
    <property type="evidence" value="ECO:0007669"/>
    <property type="project" value="TreeGrafter"/>
</dbReference>
<keyword evidence="6" id="KW-0067">ATP-binding</keyword>
<dbReference type="UniPathway" id="UPA00060">
    <property type="reaction ID" value="UER00138"/>
</dbReference>
<dbReference type="FunFam" id="3.40.1190.20:FF:000003">
    <property type="entry name" value="Phosphomethylpyrimidine kinase ThiD"/>
    <property type="match status" value="1"/>
</dbReference>
<dbReference type="GO" id="GO:0009228">
    <property type="term" value="P:thiamine biosynthetic process"/>
    <property type="evidence" value="ECO:0007669"/>
    <property type="project" value="InterPro"/>
</dbReference>
<dbReference type="InterPro" id="IPR029056">
    <property type="entry name" value="Ribokinase-like"/>
</dbReference>
<evidence type="ECO:0000313" key="9">
    <source>
        <dbReference type="Proteomes" id="UP000256514"/>
    </source>
</evidence>